<dbReference type="SUPFAM" id="SSF55486">
    <property type="entry name" value="Metalloproteases ('zincins'), catalytic domain"/>
    <property type="match status" value="1"/>
</dbReference>
<dbReference type="EC" id="3.4.24.81" evidence="2"/>
<keyword evidence="7" id="KW-0732">Signal</keyword>
<evidence type="ECO:0000256" key="4">
    <source>
        <dbReference type="ARBA" id="ARBA00023157"/>
    </source>
</evidence>
<dbReference type="GO" id="GO:0046872">
    <property type="term" value="F:metal ion binding"/>
    <property type="evidence" value="ECO:0007669"/>
    <property type="project" value="UniProtKB-KW"/>
</dbReference>
<comment type="caution">
    <text evidence="5">Lacks conserved residue(s) required for the propagation of feature annotation.</text>
</comment>
<feature type="transmembrane region" description="Helical" evidence="6">
    <location>
        <begin position="653"/>
        <end position="678"/>
    </location>
</feature>
<dbReference type="Pfam" id="PF21299">
    <property type="entry name" value="ADAM10_Cys-rich"/>
    <property type="match status" value="1"/>
</dbReference>
<dbReference type="OMA" id="LITIQNY"/>
<keyword evidence="6" id="KW-0812">Transmembrane</keyword>
<keyword evidence="6" id="KW-0472">Membrane</keyword>
<evidence type="ECO:0000259" key="9">
    <source>
        <dbReference type="PROSITE" id="PS50215"/>
    </source>
</evidence>
<dbReference type="GO" id="GO:0007219">
    <property type="term" value="P:Notch signaling pathway"/>
    <property type="evidence" value="ECO:0007669"/>
    <property type="project" value="TreeGrafter"/>
</dbReference>
<keyword evidence="11" id="KW-0378">Hydrolase</keyword>
<dbReference type="Proteomes" id="UP000221080">
    <property type="component" value="Chromosome 10"/>
</dbReference>
<dbReference type="PROSITE" id="PS50215">
    <property type="entry name" value="ADAM_MEPRO"/>
    <property type="match status" value="1"/>
</dbReference>
<evidence type="ECO:0000256" key="7">
    <source>
        <dbReference type="SAM" id="SignalP"/>
    </source>
</evidence>
<dbReference type="PANTHER" id="PTHR45702:SF1">
    <property type="entry name" value="DISINTEGRIN AND METALLOPROTEINASE DOMAIN-CONTAINING PROTEIN 10 ISOFORM X1"/>
    <property type="match status" value="1"/>
</dbReference>
<keyword evidence="5" id="KW-0862">Zinc</keyword>
<dbReference type="PROSITE" id="PS50214">
    <property type="entry name" value="DISINTEGRIN_2"/>
    <property type="match status" value="1"/>
</dbReference>
<reference evidence="11" key="2">
    <citation type="submission" date="2025-08" db="UniProtKB">
        <authorList>
            <consortium name="RefSeq"/>
        </authorList>
    </citation>
    <scope>IDENTIFICATION</scope>
    <source>
        <tissue evidence="11">Blood</tissue>
    </source>
</reference>
<dbReference type="GO" id="GO:0005886">
    <property type="term" value="C:plasma membrane"/>
    <property type="evidence" value="ECO:0007669"/>
    <property type="project" value="TreeGrafter"/>
</dbReference>
<dbReference type="InterPro" id="IPR036436">
    <property type="entry name" value="Disintegrin_dom_sf"/>
</dbReference>
<dbReference type="InterPro" id="IPR024079">
    <property type="entry name" value="MetalloPept_cat_dom_sf"/>
</dbReference>
<feature type="signal peptide" evidence="7">
    <location>
        <begin position="1"/>
        <end position="24"/>
    </location>
</feature>
<feature type="active site" evidence="5">
    <location>
        <position position="368"/>
    </location>
</feature>
<dbReference type="InterPro" id="IPR051489">
    <property type="entry name" value="ADAM_Metalloproteinase"/>
</dbReference>
<reference evidence="10" key="1">
    <citation type="journal article" date="2016" name="Nat. Commun.">
        <title>The channel catfish genome sequence provides insights into the evolution of scale formation in teleosts.</title>
        <authorList>
            <person name="Liu Z."/>
            <person name="Liu S."/>
            <person name="Yao J."/>
            <person name="Bao L."/>
            <person name="Zhang J."/>
            <person name="Li Y."/>
            <person name="Jiang C."/>
            <person name="Sun L."/>
            <person name="Wang R."/>
            <person name="Zhang Y."/>
            <person name="Zhou T."/>
            <person name="Zeng Q."/>
            <person name="Fu Q."/>
            <person name="Gao S."/>
            <person name="Li N."/>
            <person name="Koren S."/>
            <person name="Jiang Y."/>
            <person name="Zimin A."/>
            <person name="Xu P."/>
            <person name="Phillippy A.M."/>
            <person name="Geng X."/>
            <person name="Song L."/>
            <person name="Sun F."/>
            <person name="Li C."/>
            <person name="Wang X."/>
            <person name="Chen A."/>
            <person name="Jin Y."/>
            <person name="Yuan Z."/>
            <person name="Yang Y."/>
            <person name="Tan S."/>
            <person name="Peatman E."/>
            <person name="Lu J."/>
            <person name="Qin Z."/>
            <person name="Dunham R."/>
            <person name="Li Z."/>
            <person name="Sonstegard T."/>
            <person name="Feng J."/>
            <person name="Danzmann R.G."/>
            <person name="Schroeder S."/>
            <person name="Scheffler B."/>
            <person name="Duke M.V."/>
            <person name="Ballard L."/>
            <person name="Kucuktas H."/>
            <person name="Kaltenboeck L."/>
            <person name="Liu H."/>
            <person name="Armbruster J."/>
            <person name="Xie Y."/>
            <person name="Kirby M.L."/>
            <person name="Tian Y."/>
            <person name="Flanagan M.E."/>
            <person name="Mu W."/>
            <person name="Waldbieser G.C."/>
        </authorList>
    </citation>
    <scope>NUCLEOTIDE SEQUENCE [LARGE SCALE GENOMIC DNA]</scope>
    <source>
        <strain evidence="10">SDA103</strain>
    </source>
</reference>
<evidence type="ECO:0000256" key="1">
    <source>
        <dbReference type="ARBA" id="ARBA00001809"/>
    </source>
</evidence>
<feature type="binding site" evidence="5">
    <location>
        <position position="371"/>
    </location>
    <ligand>
        <name>Zn(2+)</name>
        <dbReference type="ChEBI" id="CHEBI:29105"/>
        <note>catalytic</note>
    </ligand>
</feature>
<dbReference type="SUPFAM" id="SSF57552">
    <property type="entry name" value="Blood coagulation inhibitor (disintegrin)"/>
    <property type="match status" value="1"/>
</dbReference>
<evidence type="ECO:0000313" key="10">
    <source>
        <dbReference type="Proteomes" id="UP000221080"/>
    </source>
</evidence>
<gene>
    <name evidence="11" type="primary">si:ch1073-396h14.1</name>
</gene>
<feature type="binding site" evidence="5">
    <location>
        <position position="367"/>
    </location>
    <ligand>
        <name>Zn(2+)</name>
        <dbReference type="ChEBI" id="CHEBI:29105"/>
        <note>catalytic</note>
    </ligand>
</feature>
<protein>
    <recommendedName>
        <fullName evidence="2">ADAM10 endopeptidase</fullName>
        <ecNumber evidence="2">3.4.24.81</ecNumber>
    </recommendedName>
</protein>
<sequence>MASEALFTLKICMLIICLALTGHCAENFRDIRQFLRYYESLSYDRTMLLQQHQRVRRHLDPETQVLCLDFEAFQKVFHLRLKPDFEGFAEDFKVLSSNQSWRGDLSHIYSGVLEDEVGSSCQGSVLNGQFEGSIKTSNGTFYIESMQRYTSESTDNHSVIYHEDDIDDFPVEGSRAGFCGTGRLQSLIQSLRQDEPVSRSKRTVDQSKTSCLLHLHVDYLFYQRFGSIEAVVAQVASYMKAVNNIFHKAEFDGIEVIDFKVKSMSFVSEKNPADPMQETFIGPEKLLSLYSEMNWGNYCLSYLLTSRDFSGVLGLAWEGKPDNWGGICSKPIHTMDGQTSSLNTGMITLKNFGRYLLPKFVQLTFAHELGHSVGAPHDEGADCGDLGITEGKGHFLMFPHAADEVKENSERFSPCSLQHMSRLLKINKDKCFVVSDQPICGNRIVEKGEECDVGLNASDPCCYSSREPIGVQCRLKPNKQCSPSQGLCCSSGCVFKTSGLLCEEDSECRMKSVCTGTSATCPQPAAKPNMTVCSLGTRVCLNGECSGSLCVLHGLEQCDCPGENKKERCHLCCQQTGNPNTCASTTSSVLSMYFKGQRVTLVPGSPCYKNQGYCDHFQTCRVLDADGPIARLKNSFLNLREFDDVADWMKAHWWAILLAILGVSAVMAGTVCLFGHTLESVNREKRTH</sequence>
<name>A0A2D0RUS0_ICTPU</name>
<evidence type="ECO:0000256" key="6">
    <source>
        <dbReference type="SAM" id="Phobius"/>
    </source>
</evidence>
<dbReference type="Pfam" id="PF00200">
    <property type="entry name" value="Disintegrin"/>
    <property type="match status" value="1"/>
</dbReference>
<dbReference type="PANTHER" id="PTHR45702">
    <property type="entry name" value="ADAM10/ADAM17 METALLOPEPTIDASE FAMILY MEMBER"/>
    <property type="match status" value="1"/>
</dbReference>
<dbReference type="Gene3D" id="3.40.390.10">
    <property type="entry name" value="Collagenase (Catalytic Domain)"/>
    <property type="match status" value="1"/>
</dbReference>
<dbReference type="OrthoDB" id="2149267at2759"/>
<dbReference type="KEGG" id="ipu:108271130"/>
<keyword evidence="6" id="KW-1133">Transmembrane helix</keyword>
<dbReference type="InterPro" id="IPR049038">
    <property type="entry name" value="ADAM10_Cys-rich"/>
</dbReference>
<dbReference type="RefSeq" id="XP_017333926.2">
    <property type="nucleotide sequence ID" value="XM_017478437.3"/>
</dbReference>
<keyword evidence="10" id="KW-1185">Reference proteome</keyword>
<keyword evidence="5" id="KW-0479">Metal-binding</keyword>
<feature type="domain" description="Peptidase M12B" evidence="9">
    <location>
        <begin position="209"/>
        <end position="436"/>
    </location>
</feature>
<dbReference type="GO" id="GO:0004222">
    <property type="term" value="F:metalloendopeptidase activity"/>
    <property type="evidence" value="ECO:0007669"/>
    <property type="project" value="InterPro"/>
</dbReference>
<feature type="chain" id="PRO_5039939716" description="ADAM10 endopeptidase" evidence="7">
    <location>
        <begin position="25"/>
        <end position="688"/>
    </location>
</feature>
<feature type="binding site" evidence="5">
    <location>
        <position position="377"/>
    </location>
    <ligand>
        <name>Zn(2+)</name>
        <dbReference type="ChEBI" id="CHEBI:29105"/>
        <note>catalytic</note>
    </ligand>
</feature>
<dbReference type="GO" id="GO:0006509">
    <property type="term" value="P:membrane protein ectodomain proteolysis"/>
    <property type="evidence" value="ECO:0007669"/>
    <property type="project" value="TreeGrafter"/>
</dbReference>
<keyword evidence="3" id="KW-0165">Cleavage on pair of basic residues</keyword>
<dbReference type="InterPro" id="IPR001762">
    <property type="entry name" value="Disintegrin_dom"/>
</dbReference>
<keyword evidence="11" id="KW-0482">Metalloprotease</keyword>
<dbReference type="GeneID" id="108271130"/>
<dbReference type="Pfam" id="PF13574">
    <property type="entry name" value="Reprolysin_2"/>
    <property type="match status" value="1"/>
</dbReference>
<evidence type="ECO:0000313" key="11">
    <source>
        <dbReference type="RefSeq" id="XP_017333926.2"/>
    </source>
</evidence>
<dbReference type="FunFam" id="4.10.70.10:FF:000003">
    <property type="entry name" value="Disintegrin and metalloproteinase domain-containing protein 17"/>
    <property type="match status" value="1"/>
</dbReference>
<dbReference type="SMART" id="SM00050">
    <property type="entry name" value="DISIN"/>
    <property type="match status" value="1"/>
</dbReference>
<evidence type="ECO:0000256" key="5">
    <source>
        <dbReference type="PROSITE-ProRule" id="PRU00276"/>
    </source>
</evidence>
<evidence type="ECO:0000256" key="3">
    <source>
        <dbReference type="ARBA" id="ARBA00022685"/>
    </source>
</evidence>
<comment type="catalytic activity">
    <reaction evidence="1">
        <text>Endopeptidase of broad specificity.</text>
        <dbReference type="EC" id="3.4.24.81"/>
    </reaction>
</comment>
<dbReference type="InterPro" id="IPR001590">
    <property type="entry name" value="Peptidase_M12B"/>
</dbReference>
<dbReference type="Gene3D" id="4.10.70.10">
    <property type="entry name" value="Disintegrin domain"/>
    <property type="match status" value="1"/>
</dbReference>
<evidence type="ECO:0000259" key="8">
    <source>
        <dbReference type="PROSITE" id="PS50214"/>
    </source>
</evidence>
<feature type="domain" description="Disintegrin" evidence="8">
    <location>
        <begin position="437"/>
        <end position="529"/>
    </location>
</feature>
<keyword evidence="4" id="KW-1015">Disulfide bond</keyword>
<dbReference type="AlphaFoldDB" id="A0A2D0RUS0"/>
<keyword evidence="11" id="KW-0645">Protease</keyword>
<dbReference type="STRING" id="7998.ENSIPUP00000037157"/>
<organism evidence="10 11">
    <name type="scientific">Ictalurus punctatus</name>
    <name type="common">Channel catfish</name>
    <name type="synonym">Silurus punctatus</name>
    <dbReference type="NCBI Taxonomy" id="7998"/>
    <lineage>
        <taxon>Eukaryota</taxon>
        <taxon>Metazoa</taxon>
        <taxon>Chordata</taxon>
        <taxon>Craniata</taxon>
        <taxon>Vertebrata</taxon>
        <taxon>Euteleostomi</taxon>
        <taxon>Actinopterygii</taxon>
        <taxon>Neopterygii</taxon>
        <taxon>Teleostei</taxon>
        <taxon>Ostariophysi</taxon>
        <taxon>Siluriformes</taxon>
        <taxon>Ictaluridae</taxon>
        <taxon>Ictalurus</taxon>
    </lineage>
</organism>
<accession>A0A2D0RUS0</accession>
<proteinExistence type="predicted"/>
<evidence type="ECO:0000256" key="2">
    <source>
        <dbReference type="ARBA" id="ARBA00012332"/>
    </source>
</evidence>